<dbReference type="Gene3D" id="2.170.16.10">
    <property type="entry name" value="Hedgehog/Intein (Hint) domain"/>
    <property type="match status" value="1"/>
</dbReference>
<protein>
    <recommendedName>
        <fullName evidence="1">DNA polymerase III alpha subunit finger domain-containing protein</fullName>
    </recommendedName>
</protein>
<organism evidence="2">
    <name type="scientific">marine sediment metagenome</name>
    <dbReference type="NCBI Taxonomy" id="412755"/>
    <lineage>
        <taxon>unclassified sequences</taxon>
        <taxon>metagenomes</taxon>
        <taxon>ecological metagenomes</taxon>
    </lineage>
</organism>
<dbReference type="AlphaFoldDB" id="X1HV84"/>
<feature type="non-terminal residue" evidence="2">
    <location>
        <position position="1"/>
    </location>
</feature>
<evidence type="ECO:0000259" key="1">
    <source>
        <dbReference type="Pfam" id="PF17657"/>
    </source>
</evidence>
<evidence type="ECO:0000313" key="2">
    <source>
        <dbReference type="EMBL" id="GAH49208.1"/>
    </source>
</evidence>
<dbReference type="GO" id="GO:0006260">
    <property type="term" value="P:DNA replication"/>
    <property type="evidence" value="ECO:0007669"/>
    <property type="project" value="InterPro"/>
</dbReference>
<dbReference type="InterPro" id="IPR004805">
    <property type="entry name" value="DnaE2/DnaE/PolC"/>
</dbReference>
<dbReference type="PANTHER" id="PTHR32294">
    <property type="entry name" value="DNA POLYMERASE III SUBUNIT ALPHA"/>
    <property type="match status" value="1"/>
</dbReference>
<dbReference type="PANTHER" id="PTHR32294:SF0">
    <property type="entry name" value="DNA POLYMERASE III SUBUNIT ALPHA"/>
    <property type="match status" value="1"/>
</dbReference>
<proteinExistence type="predicted"/>
<reference evidence="2" key="1">
    <citation type="journal article" date="2014" name="Front. Microbiol.">
        <title>High frequency of phylogenetically diverse reductive dehalogenase-homologous genes in deep subseafloor sedimentary metagenomes.</title>
        <authorList>
            <person name="Kawai M."/>
            <person name="Futagami T."/>
            <person name="Toyoda A."/>
            <person name="Takaki Y."/>
            <person name="Nishi S."/>
            <person name="Hori S."/>
            <person name="Arai W."/>
            <person name="Tsubouchi T."/>
            <person name="Morono Y."/>
            <person name="Uchiyama I."/>
            <person name="Ito T."/>
            <person name="Fujiyama A."/>
            <person name="Inagaki F."/>
            <person name="Takami H."/>
        </authorList>
    </citation>
    <scope>NUCLEOTIDE SEQUENCE</scope>
    <source>
        <strain evidence="2">Expedition CK06-06</strain>
    </source>
</reference>
<dbReference type="InterPro" id="IPR006141">
    <property type="entry name" value="Intein_N"/>
</dbReference>
<dbReference type="SUPFAM" id="SSF51294">
    <property type="entry name" value="Hedgehog/intein (Hint) domain"/>
    <property type="match status" value="1"/>
</dbReference>
<dbReference type="InterPro" id="IPR036844">
    <property type="entry name" value="Hint_dom_sf"/>
</dbReference>
<dbReference type="GO" id="GO:0016539">
    <property type="term" value="P:intein-mediated protein splicing"/>
    <property type="evidence" value="ECO:0007669"/>
    <property type="project" value="InterPro"/>
</dbReference>
<comment type="caution">
    <text evidence="2">The sequence shown here is derived from an EMBL/GenBank/DDBJ whole genome shotgun (WGS) entry which is preliminary data.</text>
</comment>
<dbReference type="EMBL" id="BARU01020446">
    <property type="protein sequence ID" value="GAH49208.1"/>
    <property type="molecule type" value="Genomic_DNA"/>
</dbReference>
<gene>
    <name evidence="2" type="ORF">S03H2_33581</name>
</gene>
<sequence length="131" mass="14702">GFSLSQADILRRAMSKKSSEVMEEQRKYFVDGCVKNGTSKKIANKIFNLIEHFAGYGFNKCVVGSTELINADTGEPETVEKLYHSKDFIKSFSCDKKSFKVIPQKIKNIVCNGPKKVYRLKTQSGKEVPGN</sequence>
<dbReference type="GO" id="GO:0008408">
    <property type="term" value="F:3'-5' exonuclease activity"/>
    <property type="evidence" value="ECO:0007669"/>
    <property type="project" value="InterPro"/>
</dbReference>
<dbReference type="InterPro" id="IPR040982">
    <property type="entry name" value="DNA_pol3_finger"/>
</dbReference>
<dbReference type="NCBIfam" id="TIGR01445">
    <property type="entry name" value="intein_Nterm"/>
    <property type="match status" value="1"/>
</dbReference>
<name>X1HV84_9ZZZZ</name>
<accession>X1HV84</accession>
<feature type="domain" description="DNA polymerase III alpha subunit finger" evidence="1">
    <location>
        <begin position="1"/>
        <end position="37"/>
    </location>
</feature>
<dbReference type="Pfam" id="PF17657">
    <property type="entry name" value="DNA_pol3_finger"/>
    <property type="match status" value="1"/>
</dbReference>